<reference evidence="1 2" key="1">
    <citation type="submission" date="2016-01" db="EMBL/GenBank/DDBJ databases">
        <title>Draft Genome Sequences of Seven Thermophilic Sporeformers Isolated from Foods.</title>
        <authorList>
            <person name="Berendsen E.M."/>
            <person name="Wells-Bennik M.H."/>
            <person name="Krawcyk A.O."/>
            <person name="De Jong A."/>
            <person name="Holsappel S."/>
            <person name="Eijlander R.T."/>
            <person name="Kuipers O.P."/>
        </authorList>
    </citation>
    <scope>NUCLEOTIDE SEQUENCE [LARGE SCALE GENOMIC DNA]</scope>
    <source>
        <strain evidence="1 2">B4119</strain>
    </source>
</reference>
<protein>
    <submittedName>
        <fullName evidence="1">Uncharacterized protein</fullName>
    </submittedName>
</protein>
<evidence type="ECO:0000313" key="2">
    <source>
        <dbReference type="Proteomes" id="UP000075455"/>
    </source>
</evidence>
<accession>A0A150LPW2</accession>
<gene>
    <name evidence="1" type="ORF">B4119_1452</name>
</gene>
<dbReference type="Proteomes" id="UP000075455">
    <property type="component" value="Unassembled WGS sequence"/>
</dbReference>
<dbReference type="AlphaFoldDB" id="A0A150LPW2"/>
<evidence type="ECO:0000313" key="1">
    <source>
        <dbReference type="EMBL" id="KYD14290.1"/>
    </source>
</evidence>
<name>A0A150LPW2_9BACL</name>
<dbReference type="EMBL" id="LQYS01000044">
    <property type="protein sequence ID" value="KYD14290.1"/>
    <property type="molecule type" value="Genomic_DNA"/>
</dbReference>
<proteinExistence type="predicted"/>
<organism evidence="1 2">
    <name type="scientific">Saccharococcus caldoxylosilyticus</name>
    <dbReference type="NCBI Taxonomy" id="81408"/>
    <lineage>
        <taxon>Bacteria</taxon>
        <taxon>Bacillati</taxon>
        <taxon>Bacillota</taxon>
        <taxon>Bacilli</taxon>
        <taxon>Bacillales</taxon>
        <taxon>Anoxybacillaceae</taxon>
        <taxon>Saccharococcus</taxon>
    </lineage>
</organism>
<comment type="caution">
    <text evidence="1">The sequence shown here is derived from an EMBL/GenBank/DDBJ whole genome shotgun (WGS) entry which is preliminary data.</text>
</comment>
<dbReference type="STRING" id="81408.B4119_1452"/>
<sequence length="38" mass="4236">MDKFVASINNLLFAFENINNIPNLSACHVSLGKLFALR</sequence>